<dbReference type="OrthoDB" id="2972445at2"/>
<keyword evidence="2" id="KW-1185">Reference proteome</keyword>
<dbReference type="EMBL" id="SDKM01000011">
    <property type="protein sequence ID" value="RYP86447.1"/>
    <property type="molecule type" value="Genomic_DNA"/>
</dbReference>
<dbReference type="Proteomes" id="UP000295198">
    <property type="component" value="Unassembled WGS sequence"/>
</dbReference>
<dbReference type="InterPro" id="IPR029058">
    <property type="entry name" value="AB_hydrolase_fold"/>
</dbReference>
<name>A0A4Q4ZEG0_9ACTN</name>
<dbReference type="AlphaFoldDB" id="A0A4Q4ZEG0"/>
<comment type="caution">
    <text evidence="1">The sequence shown here is derived from an EMBL/GenBank/DDBJ whole genome shotgun (WGS) entry which is preliminary data.</text>
</comment>
<dbReference type="SUPFAM" id="SSF53474">
    <property type="entry name" value="alpha/beta-Hydrolases"/>
    <property type="match status" value="1"/>
</dbReference>
<proteinExistence type="predicted"/>
<evidence type="ECO:0008006" key="3">
    <source>
        <dbReference type="Google" id="ProtNLM"/>
    </source>
</evidence>
<accession>A0A4Q4ZEG0</accession>
<dbReference type="Gene3D" id="3.40.50.1820">
    <property type="entry name" value="alpha/beta hydrolase"/>
    <property type="match status" value="1"/>
</dbReference>
<organism evidence="1 2">
    <name type="scientific">Nocardioides guangzhouensis</name>
    <dbReference type="NCBI Taxonomy" id="2497878"/>
    <lineage>
        <taxon>Bacteria</taxon>
        <taxon>Bacillati</taxon>
        <taxon>Actinomycetota</taxon>
        <taxon>Actinomycetes</taxon>
        <taxon>Propionibacteriales</taxon>
        <taxon>Nocardioidaceae</taxon>
        <taxon>Nocardioides</taxon>
    </lineage>
</organism>
<evidence type="ECO:0000313" key="2">
    <source>
        <dbReference type="Proteomes" id="UP000295198"/>
    </source>
</evidence>
<gene>
    <name evidence="1" type="ORF">EKO23_09075</name>
</gene>
<evidence type="ECO:0000313" key="1">
    <source>
        <dbReference type="EMBL" id="RYP86447.1"/>
    </source>
</evidence>
<sequence length="220" mass="23146">MTSPALALLPSPLLGPRVWADVADRLRTAGADVVVARTAGTTPAEVLASALADLPEDRPLALVPHSNAGLYVPALAAERRVTACVFVDAALPEATGPTRTAPPGMRDQLATLAGDDDGLLPPWTEWWSDSDLAGLFPDPATRAEVVAEQPRLPLSYFDTVVPSPPWSHLRCAYLAFGTTYGAEAARAREAGWPVSTLPGRHLHMLVDPVGVAVEVVGLLP</sequence>
<protein>
    <recommendedName>
        <fullName evidence="3">Alpha/beta hydrolase</fullName>
    </recommendedName>
</protein>
<reference evidence="1 2" key="1">
    <citation type="submission" date="2019-01" db="EMBL/GenBank/DDBJ databases">
        <title>Nocardioides guangzhouensis sp. nov., an actinobacterium isolated from soil.</title>
        <authorList>
            <person name="Fu Y."/>
            <person name="Cai Y."/>
            <person name="Lin Z."/>
            <person name="Chen P."/>
        </authorList>
    </citation>
    <scope>NUCLEOTIDE SEQUENCE [LARGE SCALE GENOMIC DNA]</scope>
    <source>
        <strain evidence="1 2">130</strain>
    </source>
</reference>
<dbReference type="RefSeq" id="WP_134716418.1">
    <property type="nucleotide sequence ID" value="NZ_SDKM01000011.1"/>
</dbReference>